<sequence>MEDSAIVAGDCLGEETLQGAREAEITTTSPFTRLIRPSLFQQEQPEQVSPRKGSSASQRLSASPPALPAGFWLSRRTSQQATPAAWCPKLARRTVAEGTGWQHHGKRWDEDEEQSHTPEWAGRREQGKKVEVGMSLVNQDIDSAVLGSPCPTEMSDDAAFLEQA</sequence>
<protein>
    <submittedName>
        <fullName evidence="2">Uncharacterized protein</fullName>
    </submittedName>
</protein>
<keyword evidence="3" id="KW-1185">Reference proteome</keyword>
<gene>
    <name evidence="2" type="ORF">llap_5556</name>
</gene>
<reference evidence="3" key="2">
    <citation type="submission" date="2017-12" db="EMBL/GenBank/DDBJ databases">
        <title>Genome sequence of the Bar-tailed Godwit (Limosa lapponica baueri).</title>
        <authorList>
            <person name="Lima N.C.B."/>
            <person name="Parody-Merino A.M."/>
            <person name="Battley P.F."/>
            <person name="Fidler A.E."/>
            <person name="Prosdocimi F."/>
        </authorList>
    </citation>
    <scope>NUCLEOTIDE SEQUENCE [LARGE SCALE GENOMIC DNA]</scope>
</reference>
<feature type="region of interest" description="Disordered" evidence="1">
    <location>
        <begin position="19"/>
        <end position="69"/>
    </location>
</feature>
<accession>A0A2I0UDL8</accession>
<evidence type="ECO:0000313" key="3">
    <source>
        <dbReference type="Proteomes" id="UP000233556"/>
    </source>
</evidence>
<reference evidence="3" key="1">
    <citation type="submission" date="2017-11" db="EMBL/GenBank/DDBJ databases">
        <authorList>
            <person name="Lima N.C."/>
            <person name="Parody-Merino A.M."/>
            <person name="Battley P.F."/>
            <person name="Fidler A.E."/>
            <person name="Prosdocimi F."/>
        </authorList>
    </citation>
    <scope>NUCLEOTIDE SEQUENCE [LARGE SCALE GENOMIC DNA]</scope>
</reference>
<evidence type="ECO:0000313" key="2">
    <source>
        <dbReference type="EMBL" id="PKU44144.1"/>
    </source>
</evidence>
<feature type="region of interest" description="Disordered" evidence="1">
    <location>
        <begin position="97"/>
        <end position="128"/>
    </location>
</feature>
<organism evidence="2 3">
    <name type="scientific">Limosa lapponica baueri</name>
    <dbReference type="NCBI Taxonomy" id="1758121"/>
    <lineage>
        <taxon>Eukaryota</taxon>
        <taxon>Metazoa</taxon>
        <taxon>Chordata</taxon>
        <taxon>Craniata</taxon>
        <taxon>Vertebrata</taxon>
        <taxon>Euteleostomi</taxon>
        <taxon>Archelosauria</taxon>
        <taxon>Archosauria</taxon>
        <taxon>Dinosauria</taxon>
        <taxon>Saurischia</taxon>
        <taxon>Theropoda</taxon>
        <taxon>Coelurosauria</taxon>
        <taxon>Aves</taxon>
        <taxon>Neognathae</taxon>
        <taxon>Neoaves</taxon>
        <taxon>Charadriiformes</taxon>
        <taxon>Scolopacidae</taxon>
        <taxon>Limosa</taxon>
    </lineage>
</organism>
<dbReference type="EMBL" id="KZ505847">
    <property type="protein sequence ID" value="PKU44144.1"/>
    <property type="molecule type" value="Genomic_DNA"/>
</dbReference>
<name>A0A2I0UDL8_LIMLA</name>
<dbReference type="Proteomes" id="UP000233556">
    <property type="component" value="Unassembled WGS sequence"/>
</dbReference>
<feature type="compositionally biased region" description="Polar residues" evidence="1">
    <location>
        <begin position="39"/>
        <end position="61"/>
    </location>
</feature>
<proteinExistence type="predicted"/>
<evidence type="ECO:0000256" key="1">
    <source>
        <dbReference type="SAM" id="MobiDB-lite"/>
    </source>
</evidence>
<dbReference type="AlphaFoldDB" id="A0A2I0UDL8"/>